<dbReference type="PANTHER" id="PTHR20992:SF9">
    <property type="entry name" value="AT15442P-RELATED"/>
    <property type="match status" value="1"/>
</dbReference>
<name>A0A1U7HZA9_9CHRO</name>
<organism evidence="2 3">
    <name type="scientific">Chroogloeocystis siderophila 5.2 s.c.1</name>
    <dbReference type="NCBI Taxonomy" id="247279"/>
    <lineage>
        <taxon>Bacteria</taxon>
        <taxon>Bacillati</taxon>
        <taxon>Cyanobacteriota</taxon>
        <taxon>Cyanophyceae</taxon>
        <taxon>Oscillatoriophycideae</taxon>
        <taxon>Chroococcales</taxon>
        <taxon>Chroococcaceae</taxon>
        <taxon>Chroogloeocystis</taxon>
    </lineage>
</organism>
<dbReference type="EMBL" id="MRCC01000002">
    <property type="protein sequence ID" value="OKH28919.1"/>
    <property type="molecule type" value="Genomic_DNA"/>
</dbReference>
<dbReference type="OrthoDB" id="9790659at2"/>
<keyword evidence="1" id="KW-0472">Membrane</keyword>
<dbReference type="RefSeq" id="WP_073548072.1">
    <property type="nucleotide sequence ID" value="NZ_CAWMVK010000012.1"/>
</dbReference>
<feature type="transmembrane region" description="Helical" evidence="1">
    <location>
        <begin position="190"/>
        <end position="210"/>
    </location>
</feature>
<dbReference type="InterPro" id="IPR005240">
    <property type="entry name" value="DUF389"/>
</dbReference>
<feature type="transmembrane region" description="Helical" evidence="1">
    <location>
        <begin position="38"/>
        <end position="55"/>
    </location>
</feature>
<dbReference type="STRING" id="247279.NIES1031_03240"/>
<evidence type="ECO:0008006" key="4">
    <source>
        <dbReference type="Google" id="ProtNLM"/>
    </source>
</evidence>
<evidence type="ECO:0000256" key="1">
    <source>
        <dbReference type="SAM" id="Phobius"/>
    </source>
</evidence>
<feature type="transmembrane region" description="Helical" evidence="1">
    <location>
        <begin position="94"/>
        <end position="112"/>
    </location>
</feature>
<feature type="transmembrane region" description="Helical" evidence="1">
    <location>
        <begin position="61"/>
        <end position="82"/>
    </location>
</feature>
<sequence>MLFDIRRRFNLLHKRRVALHDLQSMHEGLLEESALERIYIILIVGSCVIATFGLLSNSAAVIIGAMIVAPLMLPIRAMAFGALEGNFRLFRTGLSSIIVGTLLAIAISWLIGMSVGLAEFGSEIFSRSRPTLLDLGIAIAAGGISGFAKVEPKVSPTLAGTAISVALMPPICVIGLGLSQANWSLSFGATILYLTNLLGITLSCMLIFLVTGYTPLYRAKKALIWTVGLTTVLLVPLGFSFFRLTQQNRLEASLRRALLNRTVTFQRLVLIDSNINWLSEPPVVRLNVRSRGPVTPRQVELLEEFLARETGQRFTLIFEVGQIEEVRREGVNSSSFDE</sequence>
<dbReference type="AlphaFoldDB" id="A0A1U7HZA9"/>
<proteinExistence type="predicted"/>
<gene>
    <name evidence="2" type="ORF">NIES1031_03240</name>
</gene>
<reference evidence="2 3" key="1">
    <citation type="submission" date="2016-11" db="EMBL/GenBank/DDBJ databases">
        <title>Draft Genome Sequences of Nine Cyanobacterial Strains from Diverse Habitats.</title>
        <authorList>
            <person name="Zhu T."/>
            <person name="Hou S."/>
            <person name="Lu X."/>
            <person name="Hess W.R."/>
        </authorList>
    </citation>
    <scope>NUCLEOTIDE SEQUENCE [LARGE SCALE GENOMIC DNA]</scope>
    <source>
        <strain evidence="2 3">5.2 s.c.1</strain>
    </source>
</reference>
<evidence type="ECO:0000313" key="3">
    <source>
        <dbReference type="Proteomes" id="UP000185984"/>
    </source>
</evidence>
<accession>A0A1U7HZA9</accession>
<protein>
    <recommendedName>
        <fullName evidence="4">TIGR00341 family protein</fullName>
    </recommendedName>
</protein>
<feature type="transmembrane region" description="Helical" evidence="1">
    <location>
        <begin position="157"/>
        <end position="178"/>
    </location>
</feature>
<keyword evidence="1" id="KW-0812">Transmembrane</keyword>
<dbReference type="Pfam" id="PF04087">
    <property type="entry name" value="DUF389"/>
    <property type="match status" value="1"/>
</dbReference>
<keyword evidence="3" id="KW-1185">Reference proteome</keyword>
<dbReference type="PANTHER" id="PTHR20992">
    <property type="entry name" value="AT15442P-RELATED"/>
    <property type="match status" value="1"/>
</dbReference>
<dbReference type="Proteomes" id="UP000185984">
    <property type="component" value="Unassembled WGS sequence"/>
</dbReference>
<evidence type="ECO:0000313" key="2">
    <source>
        <dbReference type="EMBL" id="OKH28919.1"/>
    </source>
</evidence>
<feature type="transmembrane region" description="Helical" evidence="1">
    <location>
        <begin position="222"/>
        <end position="242"/>
    </location>
</feature>
<comment type="caution">
    <text evidence="2">The sequence shown here is derived from an EMBL/GenBank/DDBJ whole genome shotgun (WGS) entry which is preliminary data.</text>
</comment>
<keyword evidence="1" id="KW-1133">Transmembrane helix</keyword>